<keyword evidence="2" id="KW-0575">Peroxidase</keyword>
<evidence type="ECO:0000313" key="4">
    <source>
        <dbReference type="Proteomes" id="UP000019849"/>
    </source>
</evidence>
<dbReference type="Gene3D" id="1.20.1290.10">
    <property type="entry name" value="AhpD-like"/>
    <property type="match status" value="1"/>
</dbReference>
<dbReference type="PANTHER" id="PTHR34846:SF10">
    <property type="entry name" value="CYTOPLASMIC PROTEIN"/>
    <property type="match status" value="1"/>
</dbReference>
<comment type="caution">
    <text evidence="2">The sequence shown here is derived from an EMBL/GenBank/DDBJ whole genome shotgun (WGS) entry which is preliminary data.</text>
</comment>
<dbReference type="InterPro" id="IPR003779">
    <property type="entry name" value="CMD-like"/>
</dbReference>
<reference evidence="2 4" key="1">
    <citation type="submission" date="2014-02" db="EMBL/GenBank/DDBJ databases">
        <title>Aquamicrobium defluvii Genome sequencing.</title>
        <authorList>
            <person name="Wang X."/>
        </authorList>
    </citation>
    <scope>NUCLEOTIDE SEQUENCE [LARGE SCALE GENOMIC DNA]</scope>
    <source>
        <strain evidence="2 4">W13Z1</strain>
    </source>
</reference>
<proteinExistence type="predicted"/>
<dbReference type="InterPro" id="IPR029032">
    <property type="entry name" value="AhpD-like"/>
</dbReference>
<dbReference type="GO" id="GO:0051920">
    <property type="term" value="F:peroxiredoxin activity"/>
    <property type="evidence" value="ECO:0007669"/>
    <property type="project" value="InterPro"/>
</dbReference>
<dbReference type="STRING" id="69279.BG36_17400"/>
<dbReference type="eggNOG" id="COG2128">
    <property type="taxonomic scope" value="Bacteria"/>
</dbReference>
<dbReference type="Proteomes" id="UP000294958">
    <property type="component" value="Unassembled WGS sequence"/>
</dbReference>
<dbReference type="Pfam" id="PF02627">
    <property type="entry name" value="CMD"/>
    <property type="match status" value="1"/>
</dbReference>
<evidence type="ECO:0000259" key="1">
    <source>
        <dbReference type="Pfam" id="PF02627"/>
    </source>
</evidence>
<keyword evidence="5" id="KW-1185">Reference proteome</keyword>
<dbReference type="HOGENOM" id="CLU_082760_6_0_5"/>
<keyword evidence="2" id="KW-0560">Oxidoreductase</keyword>
<dbReference type="PANTHER" id="PTHR34846">
    <property type="entry name" value="4-CARBOXYMUCONOLACTONE DECARBOXYLASE FAMILY PROTEIN (AFU_ORTHOLOGUE AFUA_6G11590)"/>
    <property type="match status" value="1"/>
</dbReference>
<organism evidence="2 4">
    <name type="scientific">Aquamicrobium defluvii</name>
    <dbReference type="NCBI Taxonomy" id="69279"/>
    <lineage>
        <taxon>Bacteria</taxon>
        <taxon>Pseudomonadati</taxon>
        <taxon>Pseudomonadota</taxon>
        <taxon>Alphaproteobacteria</taxon>
        <taxon>Hyphomicrobiales</taxon>
        <taxon>Phyllobacteriaceae</taxon>
        <taxon>Aquamicrobium</taxon>
    </lineage>
</organism>
<evidence type="ECO:0000313" key="5">
    <source>
        <dbReference type="Proteomes" id="UP000294958"/>
    </source>
</evidence>
<sequence length="152" mass="17055">MKQRMDFFATAPAIMKQVMQLNQAVEDSGLEHSLLHLVKLRASQINGCSFCVDMHSREAMRDGESQQRVFLVSAWKESPLYSERERAAFAYTETVTLIAGQGVPQPLYEATLKHFSEEELVKLTVAIGMINVWNRLCVSFHALHPAEAAMAA</sequence>
<gene>
    <name evidence="2" type="ORF">BG36_17400</name>
    <name evidence="3" type="ORF">DES43_1324</name>
</gene>
<accession>A0A011TCM1</accession>
<dbReference type="EMBL" id="SNZF01000032">
    <property type="protein sequence ID" value="TDR31581.1"/>
    <property type="molecule type" value="Genomic_DNA"/>
</dbReference>
<dbReference type="InterPro" id="IPR004675">
    <property type="entry name" value="AhpD_core"/>
</dbReference>
<dbReference type="RefSeq" id="WP_035032707.1">
    <property type="nucleotide sequence ID" value="NZ_KK073911.1"/>
</dbReference>
<dbReference type="PATRIC" id="fig|69279.3.peg.4539"/>
<dbReference type="OrthoDB" id="9801997at2"/>
<evidence type="ECO:0000313" key="2">
    <source>
        <dbReference type="EMBL" id="EXL01627.1"/>
    </source>
</evidence>
<protein>
    <submittedName>
        <fullName evidence="2 3">Alkylhydroperoxidase</fullName>
    </submittedName>
</protein>
<dbReference type="Proteomes" id="UP000019849">
    <property type="component" value="Unassembled WGS sequence"/>
</dbReference>
<dbReference type="NCBIfam" id="TIGR00778">
    <property type="entry name" value="ahpD_dom"/>
    <property type="match status" value="1"/>
</dbReference>
<feature type="domain" description="Carboxymuconolactone decarboxylase-like" evidence="1">
    <location>
        <begin position="12"/>
        <end position="93"/>
    </location>
</feature>
<name>A0A011TCM1_9HYPH</name>
<dbReference type="EMBL" id="JENY01000039">
    <property type="protein sequence ID" value="EXL01627.1"/>
    <property type="molecule type" value="Genomic_DNA"/>
</dbReference>
<dbReference type="SUPFAM" id="SSF69118">
    <property type="entry name" value="AhpD-like"/>
    <property type="match status" value="1"/>
</dbReference>
<reference evidence="3 5" key="2">
    <citation type="submission" date="2019-03" db="EMBL/GenBank/DDBJ databases">
        <title>Genomic Encyclopedia of Type Strains, Phase IV (KMG-IV): sequencing the most valuable type-strain genomes for metagenomic binning, comparative biology and taxonomic classification.</title>
        <authorList>
            <person name="Goeker M."/>
        </authorList>
    </citation>
    <scope>NUCLEOTIDE SEQUENCE [LARGE SCALE GENOMIC DNA]</scope>
    <source>
        <strain evidence="3 5">DSM 11603</strain>
    </source>
</reference>
<dbReference type="AlphaFoldDB" id="A0A011TCM1"/>
<evidence type="ECO:0000313" key="3">
    <source>
        <dbReference type="EMBL" id="TDR31581.1"/>
    </source>
</evidence>